<dbReference type="AlphaFoldDB" id="A0AAV6PLB8"/>
<keyword evidence="4" id="KW-0479">Metal-binding</keyword>
<protein>
    <submittedName>
        <fullName evidence="13">Cytochrome P450 26B1</fullName>
    </submittedName>
</protein>
<name>A0AAV6PLB8_SOLSE</name>
<evidence type="ECO:0000256" key="11">
    <source>
        <dbReference type="ARBA" id="ARBA00023136"/>
    </source>
</evidence>
<keyword evidence="10" id="KW-0443">Lipid metabolism</keyword>
<dbReference type="PANTHER" id="PTHR24286:SF177">
    <property type="entry name" value="CYTOCHROME P450 26B1"/>
    <property type="match status" value="1"/>
</dbReference>
<feature type="non-terminal residue" evidence="13">
    <location>
        <position position="422"/>
    </location>
</feature>
<comment type="caution">
    <text evidence="13">The sequence shown here is derived from an EMBL/GenBank/DDBJ whole genome shotgun (WGS) entry which is preliminary data.</text>
</comment>
<reference evidence="13 14" key="1">
    <citation type="journal article" date="2021" name="Sci. Rep.">
        <title>Chromosome anchoring in Senegalese sole (Solea senegalensis) reveals sex-associated markers and genome rearrangements in flatfish.</title>
        <authorList>
            <person name="Guerrero-Cozar I."/>
            <person name="Gomez-Garrido J."/>
            <person name="Berbel C."/>
            <person name="Martinez-Blanch J.F."/>
            <person name="Alioto T."/>
            <person name="Claros M.G."/>
            <person name="Gagnaire P.A."/>
            <person name="Manchado M."/>
        </authorList>
    </citation>
    <scope>NUCLEOTIDE SEQUENCE [LARGE SCALE GENOMIC DNA]</scope>
    <source>
        <strain evidence="13">Sse05_10M</strain>
    </source>
</reference>
<feature type="compositionally biased region" description="Basic and acidic residues" evidence="12">
    <location>
        <begin position="411"/>
        <end position="422"/>
    </location>
</feature>
<keyword evidence="11" id="KW-0472">Membrane</keyword>
<evidence type="ECO:0000256" key="5">
    <source>
        <dbReference type="ARBA" id="ARBA00022824"/>
    </source>
</evidence>
<evidence type="ECO:0000313" key="13">
    <source>
        <dbReference type="EMBL" id="KAG7465532.1"/>
    </source>
</evidence>
<keyword evidence="8" id="KW-0408">Iron</keyword>
<dbReference type="PANTHER" id="PTHR24286">
    <property type="entry name" value="CYTOCHROME P450 26"/>
    <property type="match status" value="1"/>
</dbReference>
<evidence type="ECO:0000256" key="8">
    <source>
        <dbReference type="ARBA" id="ARBA00023004"/>
    </source>
</evidence>
<feature type="region of interest" description="Disordered" evidence="12">
    <location>
        <begin position="396"/>
        <end position="422"/>
    </location>
</feature>
<dbReference type="Proteomes" id="UP000693946">
    <property type="component" value="Unassembled WGS sequence"/>
</dbReference>
<evidence type="ECO:0000256" key="2">
    <source>
        <dbReference type="ARBA" id="ARBA00004174"/>
    </source>
</evidence>
<feature type="non-terminal residue" evidence="13">
    <location>
        <position position="1"/>
    </location>
</feature>
<dbReference type="GO" id="GO:0005789">
    <property type="term" value="C:endoplasmic reticulum membrane"/>
    <property type="evidence" value="ECO:0007669"/>
    <property type="project" value="UniProtKB-SubCell"/>
</dbReference>
<evidence type="ECO:0000256" key="7">
    <source>
        <dbReference type="ARBA" id="ARBA00023002"/>
    </source>
</evidence>
<dbReference type="GO" id="GO:0004497">
    <property type="term" value="F:monooxygenase activity"/>
    <property type="evidence" value="ECO:0007669"/>
    <property type="project" value="UniProtKB-KW"/>
</dbReference>
<dbReference type="GO" id="GO:0016125">
    <property type="term" value="P:sterol metabolic process"/>
    <property type="evidence" value="ECO:0007669"/>
    <property type="project" value="TreeGrafter"/>
</dbReference>
<evidence type="ECO:0000256" key="12">
    <source>
        <dbReference type="SAM" id="MobiDB-lite"/>
    </source>
</evidence>
<keyword evidence="6" id="KW-0492">Microsome</keyword>
<proteinExistence type="predicted"/>
<accession>A0AAV6PLB8</accession>
<evidence type="ECO:0000313" key="14">
    <source>
        <dbReference type="Proteomes" id="UP000693946"/>
    </source>
</evidence>
<comment type="subcellular location">
    <subcellularLocation>
        <location evidence="3">Endoplasmic reticulum membrane</location>
        <topology evidence="3">Peripheral membrane protein</topology>
    </subcellularLocation>
    <subcellularLocation>
        <location evidence="2">Microsome membrane</location>
        <topology evidence="2">Peripheral membrane protein</topology>
    </subcellularLocation>
</comment>
<sequence>FTSQFVRDLAKRVCCRLASGALRVCVNNASRLWRCVRRVASRRVASMRVNRRTMSSSVADQNALRLRRFHVGSGFHASRRQKYGNVFKTHLLGRPLIRVTGAENIRKVLMGEHTLVTTDWPQSTSTLLGPNSLANSIGDIHRKRRKILNVSLRHLKNAHVFISLLDGLFQQETDVCKTTPNPIEKITVDQQLLCPLELKSLIFSMGFVLSAEFWRLKRPFQAHTFFNLSLSLFMFRCPGAGGCRGDSRSNLIGPCTHSQGGHTQPRKHSAATLLGTPHLPINKLCHVTETERGDLDYLFSRLDRTIVTATNVSVVTPDDGDVLRRDCVNVRSSGFNSERRSEVRRQNLISEELVVLHEVKSPVNVGLRSQTRRTVFFRVENVQNKEESIIFNALKKKEEGEMMKGQGETGRGGREKNKESLH</sequence>
<keyword evidence="9" id="KW-0503">Monooxygenase</keyword>
<evidence type="ECO:0000256" key="10">
    <source>
        <dbReference type="ARBA" id="ARBA00023098"/>
    </source>
</evidence>
<evidence type="ECO:0000256" key="1">
    <source>
        <dbReference type="ARBA" id="ARBA00001971"/>
    </source>
</evidence>
<dbReference type="EMBL" id="JAGKHQ010000701">
    <property type="protein sequence ID" value="KAG7465532.1"/>
    <property type="molecule type" value="Genomic_DNA"/>
</dbReference>
<gene>
    <name evidence="13" type="ORF">JOB18_001773</name>
</gene>
<keyword evidence="5" id="KW-0256">Endoplasmic reticulum</keyword>
<evidence type="ECO:0000256" key="3">
    <source>
        <dbReference type="ARBA" id="ARBA00004406"/>
    </source>
</evidence>
<organism evidence="13 14">
    <name type="scientific">Solea senegalensis</name>
    <name type="common">Senegalese sole</name>
    <dbReference type="NCBI Taxonomy" id="28829"/>
    <lineage>
        <taxon>Eukaryota</taxon>
        <taxon>Metazoa</taxon>
        <taxon>Chordata</taxon>
        <taxon>Craniata</taxon>
        <taxon>Vertebrata</taxon>
        <taxon>Euteleostomi</taxon>
        <taxon>Actinopterygii</taxon>
        <taxon>Neopterygii</taxon>
        <taxon>Teleostei</taxon>
        <taxon>Neoteleostei</taxon>
        <taxon>Acanthomorphata</taxon>
        <taxon>Carangaria</taxon>
        <taxon>Pleuronectiformes</taxon>
        <taxon>Pleuronectoidei</taxon>
        <taxon>Soleidae</taxon>
        <taxon>Solea</taxon>
    </lineage>
</organism>
<evidence type="ECO:0000256" key="6">
    <source>
        <dbReference type="ARBA" id="ARBA00022848"/>
    </source>
</evidence>
<evidence type="ECO:0000256" key="9">
    <source>
        <dbReference type="ARBA" id="ARBA00023033"/>
    </source>
</evidence>
<keyword evidence="7" id="KW-0560">Oxidoreductase</keyword>
<evidence type="ECO:0000256" key="4">
    <source>
        <dbReference type="ARBA" id="ARBA00022723"/>
    </source>
</evidence>
<keyword evidence="14" id="KW-1185">Reference proteome</keyword>
<dbReference type="GO" id="GO:0046872">
    <property type="term" value="F:metal ion binding"/>
    <property type="evidence" value="ECO:0007669"/>
    <property type="project" value="UniProtKB-KW"/>
</dbReference>
<comment type="cofactor">
    <cofactor evidence="1">
        <name>heme</name>
        <dbReference type="ChEBI" id="CHEBI:30413"/>
    </cofactor>
</comment>